<feature type="region of interest" description="Disordered" evidence="1">
    <location>
        <begin position="69"/>
        <end position="126"/>
    </location>
</feature>
<feature type="compositionally biased region" description="Polar residues" evidence="1">
    <location>
        <begin position="155"/>
        <end position="164"/>
    </location>
</feature>
<evidence type="ECO:0000313" key="2">
    <source>
        <dbReference type="EMBL" id="CAG8433765.1"/>
    </source>
</evidence>
<organism evidence="2 3">
    <name type="scientific">Ambispora gerdemannii</name>
    <dbReference type="NCBI Taxonomy" id="144530"/>
    <lineage>
        <taxon>Eukaryota</taxon>
        <taxon>Fungi</taxon>
        <taxon>Fungi incertae sedis</taxon>
        <taxon>Mucoromycota</taxon>
        <taxon>Glomeromycotina</taxon>
        <taxon>Glomeromycetes</taxon>
        <taxon>Archaeosporales</taxon>
        <taxon>Ambisporaceae</taxon>
        <taxon>Ambispora</taxon>
    </lineage>
</organism>
<reference evidence="2" key="1">
    <citation type="submission" date="2021-06" db="EMBL/GenBank/DDBJ databases">
        <authorList>
            <person name="Kallberg Y."/>
            <person name="Tangrot J."/>
            <person name="Rosling A."/>
        </authorList>
    </citation>
    <scope>NUCLEOTIDE SEQUENCE</scope>
    <source>
        <strain evidence="2">MT106</strain>
    </source>
</reference>
<feature type="region of interest" description="Disordered" evidence="1">
    <location>
        <begin position="155"/>
        <end position="186"/>
    </location>
</feature>
<accession>A0A9N8V1F2</accession>
<dbReference type="OrthoDB" id="10483898at2759"/>
<dbReference type="Proteomes" id="UP000789831">
    <property type="component" value="Unassembled WGS sequence"/>
</dbReference>
<proteinExistence type="predicted"/>
<feature type="compositionally biased region" description="Basic and acidic residues" evidence="1">
    <location>
        <begin position="167"/>
        <end position="186"/>
    </location>
</feature>
<comment type="caution">
    <text evidence="2">The sequence shown here is derived from an EMBL/GenBank/DDBJ whole genome shotgun (WGS) entry which is preliminary data.</text>
</comment>
<gene>
    <name evidence="2" type="ORF">AGERDE_LOCUS229</name>
</gene>
<dbReference type="AlphaFoldDB" id="A0A9N8V1F2"/>
<protein>
    <submittedName>
        <fullName evidence="2">11084_t:CDS:1</fullName>
    </submittedName>
</protein>
<sequence>MRKQQPLIPKTRKVAKGLPRIELSDNCNSKARNNNDVYDEEDYQYPIDCSQDLDHLLNYHQQQHYQHSKTKMHKRETCRHSSLLHSKHHQQIQQQTISNGQLPSFKKSKSGNSQCRDSRSPVVQEEQEISFDDIKMLVNAQHRIHKVRLSQRIDSITGDNNKQNYDGIHKNSTTEEKHREKEENRDYRDLSTHELVMRNRLLHEKVQRRIKLLKRIFELRKRGETMTNNGSTINTLNINGNDSSSSIDDDEDDYIKCWERMMPDKVSWNAFLEMTKKVDKK</sequence>
<evidence type="ECO:0000313" key="3">
    <source>
        <dbReference type="Proteomes" id="UP000789831"/>
    </source>
</evidence>
<keyword evidence="3" id="KW-1185">Reference proteome</keyword>
<name>A0A9N8V1F2_9GLOM</name>
<dbReference type="EMBL" id="CAJVPL010000010">
    <property type="protein sequence ID" value="CAG8433765.1"/>
    <property type="molecule type" value="Genomic_DNA"/>
</dbReference>
<evidence type="ECO:0000256" key="1">
    <source>
        <dbReference type="SAM" id="MobiDB-lite"/>
    </source>
</evidence>